<feature type="compositionally biased region" description="Polar residues" evidence="1">
    <location>
        <begin position="431"/>
        <end position="443"/>
    </location>
</feature>
<dbReference type="EMBL" id="JBBPEH010000004">
    <property type="protein sequence ID" value="KAK7539661.1"/>
    <property type="molecule type" value="Genomic_DNA"/>
</dbReference>
<protein>
    <submittedName>
        <fullName evidence="2">Mitochondrial ribosomal protein MRP51</fullName>
    </submittedName>
</protein>
<keyword evidence="3" id="KW-1185">Reference proteome</keyword>
<evidence type="ECO:0000313" key="2">
    <source>
        <dbReference type="EMBL" id="KAK7539661.1"/>
    </source>
</evidence>
<accession>A0ABR1LWU9</accession>
<dbReference type="PANTHER" id="PTHR28058">
    <property type="entry name" value="37S RIBOSOMAL PROTEIN MRP51, MITOCHONDRIAL"/>
    <property type="match status" value="1"/>
</dbReference>
<dbReference type="Proteomes" id="UP001360953">
    <property type="component" value="Unassembled WGS sequence"/>
</dbReference>
<dbReference type="PANTHER" id="PTHR28058:SF1">
    <property type="entry name" value="SMALL RIBOSOMAL SUBUNIT PROTEIN BS1M"/>
    <property type="match status" value="1"/>
</dbReference>
<dbReference type="GO" id="GO:0005840">
    <property type="term" value="C:ribosome"/>
    <property type="evidence" value="ECO:0007669"/>
    <property type="project" value="UniProtKB-KW"/>
</dbReference>
<keyword evidence="2" id="KW-0689">Ribosomal protein</keyword>
<organism evidence="2 3">
    <name type="scientific">Phyllosticta citribraziliensis</name>
    <dbReference type="NCBI Taxonomy" id="989973"/>
    <lineage>
        <taxon>Eukaryota</taxon>
        <taxon>Fungi</taxon>
        <taxon>Dikarya</taxon>
        <taxon>Ascomycota</taxon>
        <taxon>Pezizomycotina</taxon>
        <taxon>Dothideomycetes</taxon>
        <taxon>Dothideomycetes incertae sedis</taxon>
        <taxon>Botryosphaeriales</taxon>
        <taxon>Phyllostictaceae</taxon>
        <taxon>Phyllosticta</taxon>
    </lineage>
</organism>
<dbReference type="GeneID" id="92032647"/>
<keyword evidence="2" id="KW-0687">Ribonucleoprotein</keyword>
<feature type="region of interest" description="Disordered" evidence="1">
    <location>
        <begin position="409"/>
        <end position="462"/>
    </location>
</feature>
<name>A0ABR1LWU9_9PEZI</name>
<sequence>MSKRIARKLSSPTAKLLRNSRLFSLPPPIPPPFEGDGAFQSSVGSETATQAFPTYQAIATPTSSLHRGDWGLKRPLPMRETTRSTAPAMRVFEVDTINFITDFESAGDHVRTLEKWQQLNMPISLPGRKAGASQTPKFVSVFDEHEDNTHLNAEMRSNGQHKWKYDGPWVGEMSTGEFEKFLKIKVQGAKRNFGGFLRKKITEAALVQRIETARAEGTDIPKEDGFKISEEEYQVWMKKLREDTSLSSPLSRWIIQYFDMPDLREEARRATMGDSHLVDSGYLGSNVMSKPRTHPSAGLSYLRTRNFMDNNPILGPRDDYAPTKARLLGSQAGANINTKIGVAGVVTDLKKSFDAGTKDLIKYDFEQPGGHKMWVTPDHASIDSNGHITLEATHVSDFKVAAYTGEAFNDPETHTSKVDRSDPLPIPMPTLSGQTSLPAQTSPKADGGETKDSLMNILGPNP</sequence>
<reference evidence="2 3" key="1">
    <citation type="submission" date="2024-04" db="EMBL/GenBank/DDBJ databases">
        <title>Phyllosticta paracitricarpa is synonymous to the EU quarantine fungus P. citricarpa based on phylogenomic analyses.</title>
        <authorList>
            <consortium name="Lawrence Berkeley National Laboratory"/>
            <person name="Van ingen-buijs V.A."/>
            <person name="Van westerhoven A.C."/>
            <person name="Haridas S."/>
            <person name="Skiadas P."/>
            <person name="Martin F."/>
            <person name="Groenewald J.Z."/>
            <person name="Crous P.W."/>
            <person name="Seidl M.F."/>
        </authorList>
    </citation>
    <scope>NUCLEOTIDE SEQUENCE [LARGE SCALE GENOMIC DNA]</scope>
    <source>
        <strain evidence="2 3">CPC 17464</strain>
    </source>
</reference>
<feature type="compositionally biased region" description="Basic and acidic residues" evidence="1">
    <location>
        <begin position="411"/>
        <end position="422"/>
    </location>
</feature>
<dbReference type="Pfam" id="PF11709">
    <property type="entry name" value="Mit_ribos_Mrp51"/>
    <property type="match status" value="1"/>
</dbReference>
<evidence type="ECO:0000313" key="3">
    <source>
        <dbReference type="Proteomes" id="UP001360953"/>
    </source>
</evidence>
<proteinExistence type="predicted"/>
<gene>
    <name evidence="2" type="ORF">J3D65DRAFT_619374</name>
</gene>
<evidence type="ECO:0000256" key="1">
    <source>
        <dbReference type="SAM" id="MobiDB-lite"/>
    </source>
</evidence>
<dbReference type="InterPro" id="IPR016712">
    <property type="entry name" value="Rbsml_bS1m-like"/>
</dbReference>
<dbReference type="RefSeq" id="XP_066656932.1">
    <property type="nucleotide sequence ID" value="XM_066799741.1"/>
</dbReference>
<comment type="caution">
    <text evidence="2">The sequence shown here is derived from an EMBL/GenBank/DDBJ whole genome shotgun (WGS) entry which is preliminary data.</text>
</comment>